<gene>
    <name evidence="1" type="ORF">EIN_359180</name>
</gene>
<dbReference type="Proteomes" id="UP000014680">
    <property type="component" value="Unassembled WGS sequence"/>
</dbReference>
<dbReference type="RefSeq" id="XP_004257606.1">
    <property type="nucleotide sequence ID" value="XM_004257558.1"/>
</dbReference>
<accession>A0A0A1U7S7</accession>
<keyword evidence="2" id="KW-1185">Reference proteome</keyword>
<dbReference type="EMBL" id="KB206483">
    <property type="protein sequence ID" value="ELP90835.1"/>
    <property type="molecule type" value="Genomic_DNA"/>
</dbReference>
<dbReference type="AlphaFoldDB" id="A0A0A1U7S7"/>
<dbReference type="KEGG" id="eiv:EIN_359180"/>
<reference evidence="1 2" key="1">
    <citation type="submission" date="2012-10" db="EMBL/GenBank/DDBJ databases">
        <authorList>
            <person name="Zafar N."/>
            <person name="Inman J."/>
            <person name="Hall N."/>
            <person name="Lorenzi H."/>
            <person name="Caler E."/>
        </authorList>
    </citation>
    <scope>NUCLEOTIDE SEQUENCE [LARGE SCALE GENOMIC DNA]</scope>
    <source>
        <strain evidence="1 2">IP1</strain>
    </source>
</reference>
<evidence type="ECO:0000313" key="1">
    <source>
        <dbReference type="EMBL" id="ELP90835.1"/>
    </source>
</evidence>
<sequence>MEVFEDELLQRNKFEDTHIKDDYKTEVSLSPKEILYEEHIECKKEEQHLSSVKRVLPKFNSSKILLETKPRKNTEEKKMGCLMVNNGEPKFRTMPRLIDVNLGIKPDTNFQNNIRKMKNTLDKLSNTFNQTSNVFTLNPTIDQNVDNDQGFNNFENVATFTQSMSPPSDTTSSKCYSAFNVNAK</sequence>
<organism evidence="1 2">
    <name type="scientific">Entamoeba invadens IP1</name>
    <dbReference type="NCBI Taxonomy" id="370355"/>
    <lineage>
        <taxon>Eukaryota</taxon>
        <taxon>Amoebozoa</taxon>
        <taxon>Evosea</taxon>
        <taxon>Archamoebae</taxon>
        <taxon>Mastigamoebida</taxon>
        <taxon>Entamoebidae</taxon>
        <taxon>Entamoeba</taxon>
    </lineage>
</organism>
<name>A0A0A1U7S7_ENTIV</name>
<proteinExistence type="predicted"/>
<dbReference type="GeneID" id="14889907"/>
<evidence type="ECO:0000313" key="2">
    <source>
        <dbReference type="Proteomes" id="UP000014680"/>
    </source>
</evidence>
<protein>
    <submittedName>
        <fullName evidence="1">Uncharacterized protein</fullName>
    </submittedName>
</protein>
<dbReference type="VEuPathDB" id="AmoebaDB:EIN_359180"/>